<gene>
    <name evidence="18" type="ORF">MNOR_LOCUS32954</name>
</gene>
<name>A0AAV2S868_MEGNR</name>
<dbReference type="GO" id="GO:0046872">
    <property type="term" value="F:metal ion binding"/>
    <property type="evidence" value="ECO:0007669"/>
    <property type="project" value="UniProtKB-KW"/>
</dbReference>
<evidence type="ECO:0000256" key="8">
    <source>
        <dbReference type="ARBA" id="ARBA00022723"/>
    </source>
</evidence>
<evidence type="ECO:0000256" key="7">
    <source>
        <dbReference type="ARBA" id="ARBA00022588"/>
    </source>
</evidence>
<dbReference type="Pfam" id="PF01641">
    <property type="entry name" value="SelR"/>
    <property type="match status" value="1"/>
</dbReference>
<keyword evidence="10" id="KW-0391">Immunity</keyword>
<dbReference type="AlphaFoldDB" id="A0AAV2S868"/>
<organism evidence="18 19">
    <name type="scientific">Meganyctiphanes norvegica</name>
    <name type="common">Northern krill</name>
    <name type="synonym">Thysanopoda norvegica</name>
    <dbReference type="NCBI Taxonomy" id="48144"/>
    <lineage>
        <taxon>Eukaryota</taxon>
        <taxon>Metazoa</taxon>
        <taxon>Ecdysozoa</taxon>
        <taxon>Arthropoda</taxon>
        <taxon>Crustacea</taxon>
        <taxon>Multicrustacea</taxon>
        <taxon>Malacostraca</taxon>
        <taxon>Eumalacostraca</taxon>
        <taxon>Eucarida</taxon>
        <taxon>Euphausiacea</taxon>
        <taxon>Euphausiidae</taxon>
        <taxon>Meganyctiphanes</taxon>
    </lineage>
</organism>
<dbReference type="EC" id="1.8.4.12" evidence="5"/>
<keyword evidence="13" id="KW-0206">Cytoskeleton</keyword>
<evidence type="ECO:0000259" key="17">
    <source>
        <dbReference type="PROSITE" id="PS51790"/>
    </source>
</evidence>
<comment type="cofactor">
    <cofactor evidence="1">
        <name>Zn(2+)</name>
        <dbReference type="ChEBI" id="CHEBI:29105"/>
    </cofactor>
</comment>
<evidence type="ECO:0000256" key="12">
    <source>
        <dbReference type="ARBA" id="ARBA00023002"/>
    </source>
</evidence>
<dbReference type="GO" id="GO:0033743">
    <property type="term" value="F:peptide-methionine (R)-S-oxide reductase activity"/>
    <property type="evidence" value="ECO:0007669"/>
    <property type="project" value="UniProtKB-EC"/>
</dbReference>
<sequence length="102" mass="11564">MASIYTYHHRQLCPKSRGKILHKHFEGLYVCIECGFELFSSQSKYEHQTPWPAFTKTIHSNSIKKVPEEGRDGAFKVSCGKCGNGLGHEFLKDGPDGNMSRF</sequence>
<evidence type="ECO:0000313" key="18">
    <source>
        <dbReference type="EMBL" id="CAL4163310.1"/>
    </source>
</evidence>
<keyword evidence="11" id="KW-0712">Selenocysteine</keyword>
<dbReference type="InterPro" id="IPR011057">
    <property type="entry name" value="Mss4-like_sf"/>
</dbReference>
<evidence type="ECO:0000256" key="6">
    <source>
        <dbReference type="ARBA" id="ARBA00022490"/>
    </source>
</evidence>
<evidence type="ECO:0000256" key="1">
    <source>
        <dbReference type="ARBA" id="ARBA00001947"/>
    </source>
</evidence>
<dbReference type="GO" id="GO:0045087">
    <property type="term" value="P:innate immune response"/>
    <property type="evidence" value="ECO:0007669"/>
    <property type="project" value="UniProtKB-KW"/>
</dbReference>
<evidence type="ECO:0000256" key="11">
    <source>
        <dbReference type="ARBA" id="ARBA00022933"/>
    </source>
</evidence>
<evidence type="ECO:0000256" key="4">
    <source>
        <dbReference type="ARBA" id="ARBA00007174"/>
    </source>
</evidence>
<evidence type="ECO:0000313" key="19">
    <source>
        <dbReference type="Proteomes" id="UP001497623"/>
    </source>
</evidence>
<comment type="catalytic activity">
    <reaction evidence="16">
        <text>L-methionyl-[protein] + [thioredoxin]-disulfide + H2O = L-methionyl-(R)-S-oxide-[protein] + [thioredoxin]-dithiol</text>
        <dbReference type="Rhea" id="RHEA:24164"/>
        <dbReference type="Rhea" id="RHEA-COMP:10698"/>
        <dbReference type="Rhea" id="RHEA-COMP:10700"/>
        <dbReference type="Rhea" id="RHEA-COMP:12313"/>
        <dbReference type="Rhea" id="RHEA-COMP:12314"/>
        <dbReference type="ChEBI" id="CHEBI:15377"/>
        <dbReference type="ChEBI" id="CHEBI:16044"/>
        <dbReference type="ChEBI" id="CHEBI:29950"/>
        <dbReference type="ChEBI" id="CHEBI:45764"/>
        <dbReference type="ChEBI" id="CHEBI:50058"/>
        <dbReference type="EC" id="1.8.4.12"/>
    </reaction>
</comment>
<dbReference type="Proteomes" id="UP001497623">
    <property type="component" value="Unassembled WGS sequence"/>
</dbReference>
<dbReference type="GO" id="GO:0005634">
    <property type="term" value="C:nucleus"/>
    <property type="evidence" value="ECO:0007669"/>
    <property type="project" value="UniProtKB-SubCell"/>
</dbReference>
<dbReference type="PANTHER" id="PTHR46755">
    <property type="entry name" value="METHIONINE-R-SULFOXIDE REDUCTASE B1"/>
    <property type="match status" value="1"/>
</dbReference>
<comment type="caution">
    <text evidence="18">The sequence shown here is derived from an EMBL/GenBank/DDBJ whole genome shotgun (WGS) entry which is preliminary data.</text>
</comment>
<proteinExistence type="inferred from homology"/>
<feature type="domain" description="MsrB" evidence="17">
    <location>
        <begin position="1"/>
        <end position="102"/>
    </location>
</feature>
<evidence type="ECO:0000256" key="5">
    <source>
        <dbReference type="ARBA" id="ARBA00012499"/>
    </source>
</evidence>
<evidence type="ECO:0000256" key="10">
    <source>
        <dbReference type="ARBA" id="ARBA00022859"/>
    </source>
</evidence>
<evidence type="ECO:0000256" key="2">
    <source>
        <dbReference type="ARBA" id="ARBA00004123"/>
    </source>
</evidence>
<keyword evidence="9" id="KW-0862">Zinc</keyword>
<evidence type="ECO:0000256" key="3">
    <source>
        <dbReference type="ARBA" id="ARBA00004245"/>
    </source>
</evidence>
<reference evidence="18 19" key="1">
    <citation type="submission" date="2024-05" db="EMBL/GenBank/DDBJ databases">
        <authorList>
            <person name="Wallberg A."/>
        </authorList>
    </citation>
    <scope>NUCLEOTIDE SEQUENCE [LARGE SCALE GENOMIC DNA]</scope>
</reference>
<evidence type="ECO:0000256" key="14">
    <source>
        <dbReference type="ARBA" id="ARBA00023242"/>
    </source>
</evidence>
<comment type="function">
    <text evidence="15">Methionine-sulfoxide reductase that specifically reduces methionine (R)-sulfoxide back to methionine. While in many cases, methionine oxidation is the result of random oxidation following oxidative stress, methionine oxidation is also a post-translational modification that takes place on specific residue. Acts as a regulator of actin assembly by reducing methionine (R)-sulfoxide mediated by MICALs (MICAL1, MICAL2 or MICAL3) on actin, thereby promoting filament repolymerization. Plays a role in innate immunity by reducing oxidized actin, leading to actin repolymerization in macrophages.</text>
</comment>
<evidence type="ECO:0000256" key="9">
    <source>
        <dbReference type="ARBA" id="ARBA00022833"/>
    </source>
</evidence>
<keyword evidence="8" id="KW-0479">Metal-binding</keyword>
<evidence type="ECO:0000256" key="15">
    <source>
        <dbReference type="ARBA" id="ARBA00046083"/>
    </source>
</evidence>
<dbReference type="InterPro" id="IPR052150">
    <property type="entry name" value="MsrB_Met_sulfoxide_reductase"/>
</dbReference>
<dbReference type="InterPro" id="IPR002579">
    <property type="entry name" value="Met_Sox_Rdtase_MsrB_dom"/>
</dbReference>
<dbReference type="GO" id="GO:0005856">
    <property type="term" value="C:cytoskeleton"/>
    <property type="evidence" value="ECO:0007669"/>
    <property type="project" value="UniProtKB-SubCell"/>
</dbReference>
<accession>A0AAV2S868</accession>
<protein>
    <recommendedName>
        <fullName evidence="5">peptide-methionine (R)-S-oxide reductase</fullName>
        <ecNumber evidence="5">1.8.4.12</ecNumber>
    </recommendedName>
</protein>
<comment type="similarity">
    <text evidence="4">Belongs to the MsrB Met sulfoxide reductase family.</text>
</comment>
<comment type="subcellular location">
    <subcellularLocation>
        <location evidence="3">Cytoplasm</location>
        <location evidence="3">Cytoskeleton</location>
    </subcellularLocation>
    <subcellularLocation>
        <location evidence="2">Nucleus</location>
    </subcellularLocation>
</comment>
<keyword evidence="6" id="KW-0963">Cytoplasm</keyword>
<evidence type="ECO:0000256" key="13">
    <source>
        <dbReference type="ARBA" id="ARBA00023212"/>
    </source>
</evidence>
<dbReference type="Gene3D" id="2.170.150.20">
    <property type="entry name" value="Peptide methionine sulfoxide reductase"/>
    <property type="match status" value="1"/>
</dbReference>
<dbReference type="EMBL" id="CAXKWB010046106">
    <property type="protein sequence ID" value="CAL4163310.1"/>
    <property type="molecule type" value="Genomic_DNA"/>
</dbReference>
<keyword evidence="12" id="KW-0560">Oxidoreductase</keyword>
<keyword evidence="7" id="KW-0399">Innate immunity</keyword>
<dbReference type="PANTHER" id="PTHR46755:SF5">
    <property type="entry name" value="METHIONINE-R-SULFOXIDE REDUCTASE B1"/>
    <property type="match status" value="1"/>
</dbReference>
<dbReference type="PROSITE" id="PS51790">
    <property type="entry name" value="MSRB"/>
    <property type="match status" value="1"/>
</dbReference>
<keyword evidence="14" id="KW-0539">Nucleus</keyword>
<evidence type="ECO:0000256" key="16">
    <source>
        <dbReference type="ARBA" id="ARBA00048488"/>
    </source>
</evidence>
<dbReference type="SUPFAM" id="SSF51316">
    <property type="entry name" value="Mss4-like"/>
    <property type="match status" value="1"/>
</dbReference>
<dbReference type="GO" id="GO:0030091">
    <property type="term" value="P:protein repair"/>
    <property type="evidence" value="ECO:0007669"/>
    <property type="project" value="TreeGrafter"/>
</dbReference>
<keyword evidence="19" id="KW-1185">Reference proteome</keyword>